<dbReference type="InterPro" id="IPR045518">
    <property type="entry name" value="2EXR"/>
</dbReference>
<reference evidence="2 3" key="1">
    <citation type="submission" date="2016-04" db="EMBL/GenBank/DDBJ databases">
        <title>A degradative enzymes factory behind the ericoid mycorrhizal symbiosis.</title>
        <authorList>
            <consortium name="DOE Joint Genome Institute"/>
            <person name="Martino E."/>
            <person name="Morin E."/>
            <person name="Grelet G."/>
            <person name="Kuo A."/>
            <person name="Kohler A."/>
            <person name="Daghino S."/>
            <person name="Barry K."/>
            <person name="Choi C."/>
            <person name="Cichocki N."/>
            <person name="Clum A."/>
            <person name="Copeland A."/>
            <person name="Hainaut M."/>
            <person name="Haridas S."/>
            <person name="Labutti K."/>
            <person name="Lindquist E."/>
            <person name="Lipzen A."/>
            <person name="Khouja H.-R."/>
            <person name="Murat C."/>
            <person name="Ohm R."/>
            <person name="Olson A."/>
            <person name="Spatafora J."/>
            <person name="Veneault-Fourrey C."/>
            <person name="Henrissat B."/>
            <person name="Grigoriev I."/>
            <person name="Martin F."/>
            <person name="Perotto S."/>
        </authorList>
    </citation>
    <scope>NUCLEOTIDE SEQUENCE [LARGE SCALE GENOMIC DNA]</scope>
    <source>
        <strain evidence="2 3">F</strain>
    </source>
</reference>
<evidence type="ECO:0000259" key="1">
    <source>
        <dbReference type="Pfam" id="PF20150"/>
    </source>
</evidence>
<dbReference type="PANTHER" id="PTHR35910">
    <property type="entry name" value="2EXR DOMAIN-CONTAINING PROTEIN"/>
    <property type="match status" value="1"/>
</dbReference>
<organism evidence="2 3">
    <name type="scientific">Hyaloscypha variabilis (strain UAMH 11265 / GT02V1 / F)</name>
    <name type="common">Meliniomyces variabilis</name>
    <dbReference type="NCBI Taxonomy" id="1149755"/>
    <lineage>
        <taxon>Eukaryota</taxon>
        <taxon>Fungi</taxon>
        <taxon>Dikarya</taxon>
        <taxon>Ascomycota</taxon>
        <taxon>Pezizomycotina</taxon>
        <taxon>Leotiomycetes</taxon>
        <taxon>Helotiales</taxon>
        <taxon>Hyaloscyphaceae</taxon>
        <taxon>Hyaloscypha</taxon>
        <taxon>Hyaloscypha variabilis</taxon>
    </lineage>
</organism>
<keyword evidence="3" id="KW-1185">Reference proteome</keyword>
<dbReference type="OrthoDB" id="10503809at2759"/>
<dbReference type="Pfam" id="PF20150">
    <property type="entry name" value="2EXR"/>
    <property type="match status" value="1"/>
</dbReference>
<sequence length="270" mass="31730">MELEHGKSEAVFALFPQLLPELRFKIWGHACSVTRDIDIRLSHLDFGMRNELCERPYYWRSILGAKISPVLHASKESRSEGLKHYTLDFGSEMIPVPGWEVPFSVTVEPRIYFNWSCDRLCLPDPLTLWDYQFENISGARPYSDFLERCLERKLRYLAINTYDYWEPQHWHDEEDRRAHSFLEFIPLTANFHEVLLFEDSHMGITSLYVGFVDLLPAEKGLKMQEDERVVKKKMSEAWKKDGAMSSTATLIRTSKVIVQRRGSRMRTRYG</sequence>
<dbReference type="Proteomes" id="UP000235786">
    <property type="component" value="Unassembled WGS sequence"/>
</dbReference>
<gene>
    <name evidence="2" type="ORF">L207DRAFT_536944</name>
</gene>
<proteinExistence type="predicted"/>
<name>A0A2J6QYW9_HYAVF</name>
<dbReference type="PANTHER" id="PTHR35910:SF6">
    <property type="entry name" value="2EXR DOMAIN-CONTAINING PROTEIN"/>
    <property type="match status" value="1"/>
</dbReference>
<dbReference type="EMBL" id="KZ613962">
    <property type="protein sequence ID" value="PMD31465.1"/>
    <property type="molecule type" value="Genomic_DNA"/>
</dbReference>
<evidence type="ECO:0000313" key="3">
    <source>
        <dbReference type="Proteomes" id="UP000235786"/>
    </source>
</evidence>
<protein>
    <recommendedName>
        <fullName evidence="1">2EXR domain-containing protein</fullName>
    </recommendedName>
</protein>
<dbReference type="AlphaFoldDB" id="A0A2J6QYW9"/>
<accession>A0A2J6QYW9</accession>
<feature type="domain" description="2EXR" evidence="1">
    <location>
        <begin position="12"/>
        <end position="120"/>
    </location>
</feature>
<evidence type="ECO:0000313" key="2">
    <source>
        <dbReference type="EMBL" id="PMD31465.1"/>
    </source>
</evidence>